<protein>
    <submittedName>
        <fullName evidence="1">Uncharacterized protein</fullName>
    </submittedName>
</protein>
<evidence type="ECO:0000313" key="1">
    <source>
        <dbReference type="EnsemblPlants" id="OB02G14320.1"/>
    </source>
</evidence>
<dbReference type="EnsemblPlants" id="OB02G14320.1">
    <property type="protein sequence ID" value="OB02G14320.1"/>
    <property type="gene ID" value="OB02G14320"/>
</dbReference>
<dbReference type="Proteomes" id="UP000006038">
    <property type="component" value="Unassembled WGS sequence"/>
</dbReference>
<accession>J3L9W5</accession>
<name>J3L9W5_ORYBR</name>
<proteinExistence type="predicted"/>
<organism evidence="1">
    <name type="scientific">Oryza brachyantha</name>
    <name type="common">malo sina</name>
    <dbReference type="NCBI Taxonomy" id="4533"/>
    <lineage>
        <taxon>Eukaryota</taxon>
        <taxon>Viridiplantae</taxon>
        <taxon>Streptophyta</taxon>
        <taxon>Embryophyta</taxon>
        <taxon>Tracheophyta</taxon>
        <taxon>Spermatophyta</taxon>
        <taxon>Magnoliopsida</taxon>
        <taxon>Liliopsida</taxon>
        <taxon>Poales</taxon>
        <taxon>Poaceae</taxon>
        <taxon>BOP clade</taxon>
        <taxon>Oryzoideae</taxon>
        <taxon>Oryzeae</taxon>
        <taxon>Oryzinae</taxon>
        <taxon>Oryza</taxon>
    </lineage>
</organism>
<sequence length="65" mass="6893">MLNDFANNFASYTDAGLLSRRREVHVFCTKLGLDSTPYVANKTGRVGSAASVAGAGRMPSNEISV</sequence>
<dbReference type="HOGENOM" id="CLU_2853318_0_0_1"/>
<keyword evidence="2" id="KW-1185">Reference proteome</keyword>
<reference evidence="1" key="1">
    <citation type="submission" date="2013-04" db="UniProtKB">
        <authorList>
            <consortium name="EnsemblPlants"/>
        </authorList>
    </citation>
    <scope>IDENTIFICATION</scope>
</reference>
<dbReference type="Gramene" id="OB02G14320.1">
    <property type="protein sequence ID" value="OB02G14320.1"/>
    <property type="gene ID" value="OB02G14320"/>
</dbReference>
<evidence type="ECO:0000313" key="2">
    <source>
        <dbReference type="Proteomes" id="UP000006038"/>
    </source>
</evidence>
<dbReference type="AlphaFoldDB" id="J3L9W5"/>